<dbReference type="Gene3D" id="3.80.10.10">
    <property type="entry name" value="Ribonuclease Inhibitor"/>
    <property type="match status" value="1"/>
</dbReference>
<gene>
    <name evidence="2" type="ORF">NE237_021118</name>
</gene>
<dbReference type="OrthoDB" id="10044893at2759"/>
<dbReference type="AlphaFoldDB" id="A0A9Q0HAI7"/>
<protein>
    <submittedName>
        <fullName evidence="2">Uncharacterized protein</fullName>
    </submittedName>
</protein>
<dbReference type="EMBL" id="JAMYWD010000009">
    <property type="protein sequence ID" value="KAJ4961208.1"/>
    <property type="molecule type" value="Genomic_DNA"/>
</dbReference>
<dbReference type="Proteomes" id="UP001141806">
    <property type="component" value="Unassembled WGS sequence"/>
</dbReference>
<dbReference type="InterPro" id="IPR032675">
    <property type="entry name" value="LRR_dom_sf"/>
</dbReference>
<organism evidence="2 3">
    <name type="scientific">Protea cynaroides</name>
    <dbReference type="NCBI Taxonomy" id="273540"/>
    <lineage>
        <taxon>Eukaryota</taxon>
        <taxon>Viridiplantae</taxon>
        <taxon>Streptophyta</taxon>
        <taxon>Embryophyta</taxon>
        <taxon>Tracheophyta</taxon>
        <taxon>Spermatophyta</taxon>
        <taxon>Magnoliopsida</taxon>
        <taxon>Proteales</taxon>
        <taxon>Proteaceae</taxon>
        <taxon>Protea</taxon>
    </lineage>
</organism>
<feature type="region of interest" description="Disordered" evidence="1">
    <location>
        <begin position="1"/>
        <end position="30"/>
    </location>
</feature>
<evidence type="ECO:0000313" key="3">
    <source>
        <dbReference type="Proteomes" id="UP001141806"/>
    </source>
</evidence>
<dbReference type="SUPFAM" id="SSF52047">
    <property type="entry name" value="RNI-like"/>
    <property type="match status" value="1"/>
</dbReference>
<reference evidence="2" key="1">
    <citation type="journal article" date="2023" name="Plant J.">
        <title>The genome of the king protea, Protea cynaroides.</title>
        <authorList>
            <person name="Chang J."/>
            <person name="Duong T.A."/>
            <person name="Schoeman C."/>
            <person name="Ma X."/>
            <person name="Roodt D."/>
            <person name="Barker N."/>
            <person name="Li Z."/>
            <person name="Van de Peer Y."/>
            <person name="Mizrachi E."/>
        </authorList>
    </citation>
    <scope>NUCLEOTIDE SEQUENCE</scope>
    <source>
        <tissue evidence="2">Young leaves</tissue>
    </source>
</reference>
<sequence>MNLGVSTILSRKMKRSRRSRGTARSPVLGPRLPTITGTAINDAHGRLRTLSLKNCVEITDDGLQNNHRLNKVYVPACTSLTANGIVTIVKMLTEQNQDLKHLGLRGMHGITKQHIETILSCLKVQKEVQSRPISFLYHRRFSPIGHLETTHPIDVTVCPKCSDVRLVYNCPRESCKWKREYPLIECRACYPCIPRCEECGKCVDLDELGETVCMDILGSDCWLWLPKCNLCYRPYCNLHADCQTFLSGNTGFICASCHVSSTRNLDWWSSELEEHMNRDYYT</sequence>
<feature type="compositionally biased region" description="Basic residues" evidence="1">
    <location>
        <begin position="11"/>
        <end position="21"/>
    </location>
</feature>
<evidence type="ECO:0000256" key="1">
    <source>
        <dbReference type="SAM" id="MobiDB-lite"/>
    </source>
</evidence>
<evidence type="ECO:0000313" key="2">
    <source>
        <dbReference type="EMBL" id="KAJ4961208.1"/>
    </source>
</evidence>
<name>A0A9Q0HAI7_9MAGN</name>
<proteinExistence type="predicted"/>
<keyword evidence="3" id="KW-1185">Reference proteome</keyword>
<accession>A0A9Q0HAI7</accession>
<comment type="caution">
    <text evidence="2">The sequence shown here is derived from an EMBL/GenBank/DDBJ whole genome shotgun (WGS) entry which is preliminary data.</text>
</comment>